<dbReference type="Proteomes" id="UP000809273">
    <property type="component" value="Unassembled WGS sequence"/>
</dbReference>
<reference evidence="1" key="1">
    <citation type="journal article" date="2021" name="Environ. Microbiol.">
        <title>Genomic characterization of three novel Desulfobacterota classes expand the metabolic and phylogenetic diversity of the phylum.</title>
        <authorList>
            <person name="Murphy C.L."/>
            <person name="Biggerstaff J."/>
            <person name="Eichhorn A."/>
            <person name="Ewing E."/>
            <person name="Shahan R."/>
            <person name="Soriano D."/>
            <person name="Stewart S."/>
            <person name="VanMol K."/>
            <person name="Walker R."/>
            <person name="Walters P."/>
            <person name="Elshahed M.S."/>
            <person name="Youssef N.H."/>
        </authorList>
    </citation>
    <scope>NUCLEOTIDE SEQUENCE</scope>
    <source>
        <strain evidence="1">Zod_Metabat.24</strain>
    </source>
</reference>
<organism evidence="1 2">
    <name type="scientific">Candidatus Zymogenus saltonus</name>
    <dbReference type="NCBI Taxonomy" id="2844893"/>
    <lineage>
        <taxon>Bacteria</taxon>
        <taxon>Deltaproteobacteria</taxon>
        <taxon>Candidatus Zymogenia</taxon>
        <taxon>Candidatus Zymogeniales</taxon>
        <taxon>Candidatus Zymogenaceae</taxon>
        <taxon>Candidatus Zymogenus</taxon>
    </lineage>
</organism>
<dbReference type="AlphaFoldDB" id="A0A9D8PPV8"/>
<evidence type="ECO:0000313" key="1">
    <source>
        <dbReference type="EMBL" id="MBN1574594.1"/>
    </source>
</evidence>
<comment type="caution">
    <text evidence="1">The sequence shown here is derived from an EMBL/GenBank/DDBJ whole genome shotgun (WGS) entry which is preliminary data.</text>
</comment>
<accession>A0A9D8PPV8</accession>
<evidence type="ECO:0000313" key="2">
    <source>
        <dbReference type="Proteomes" id="UP000809273"/>
    </source>
</evidence>
<gene>
    <name evidence="1" type="ORF">JW984_15460</name>
</gene>
<reference evidence="1" key="2">
    <citation type="submission" date="2021-01" db="EMBL/GenBank/DDBJ databases">
        <authorList>
            <person name="Hahn C.R."/>
            <person name="Youssef N.H."/>
            <person name="Elshahed M."/>
        </authorList>
    </citation>
    <scope>NUCLEOTIDE SEQUENCE</scope>
    <source>
        <strain evidence="1">Zod_Metabat.24</strain>
    </source>
</reference>
<sequence length="167" mass="19041">MENIDFEIGSEGREDILRNVWTLHDARWFIKTIGKYGLDAANELNRTVIRSMGKTEIKVLMNGSGIKKITDIDRLNSLMTVASKLFFPKEHKYEFKILNENELLGHVIECYVHKNVKKAGIADLYKCAARPRFESWIAAMGLNGEIVQEVDSSNCNGTCGIVFRIDW</sequence>
<dbReference type="EMBL" id="JAFGIX010000084">
    <property type="protein sequence ID" value="MBN1574594.1"/>
    <property type="molecule type" value="Genomic_DNA"/>
</dbReference>
<proteinExistence type="predicted"/>
<protein>
    <submittedName>
        <fullName evidence="1">Uncharacterized protein</fullName>
    </submittedName>
</protein>
<name>A0A9D8PPV8_9DELT</name>
<dbReference type="Pfam" id="PF19620">
    <property type="entry name" value="DUF6125"/>
    <property type="match status" value="1"/>
</dbReference>